<evidence type="ECO:0000313" key="2">
    <source>
        <dbReference type="Proteomes" id="UP000186922"/>
    </source>
</evidence>
<comment type="caution">
    <text evidence="1">The sequence shown here is derived from an EMBL/GenBank/DDBJ whole genome shotgun (WGS) entry which is preliminary data.</text>
</comment>
<dbReference type="EMBL" id="BDGG01000001">
    <property type="protein sequence ID" value="GAU87491.1"/>
    <property type="molecule type" value="Genomic_DNA"/>
</dbReference>
<evidence type="ECO:0000313" key="1">
    <source>
        <dbReference type="EMBL" id="GAU87491.1"/>
    </source>
</evidence>
<gene>
    <name evidence="1" type="primary">RvY_00325-1</name>
    <name evidence="1" type="synonym">RvY_00325.1</name>
    <name evidence="1" type="ORF">RvY_00325</name>
</gene>
<organism evidence="1 2">
    <name type="scientific">Ramazzottius varieornatus</name>
    <name type="common">Water bear</name>
    <name type="synonym">Tardigrade</name>
    <dbReference type="NCBI Taxonomy" id="947166"/>
    <lineage>
        <taxon>Eukaryota</taxon>
        <taxon>Metazoa</taxon>
        <taxon>Ecdysozoa</taxon>
        <taxon>Tardigrada</taxon>
        <taxon>Eutardigrada</taxon>
        <taxon>Parachela</taxon>
        <taxon>Hypsibioidea</taxon>
        <taxon>Ramazzottiidae</taxon>
        <taxon>Ramazzottius</taxon>
    </lineage>
</organism>
<accession>A0A1D1UDC5</accession>
<reference evidence="1 2" key="1">
    <citation type="journal article" date="2016" name="Nat. Commun.">
        <title>Extremotolerant tardigrade genome and improved radiotolerance of human cultured cells by tardigrade-unique protein.</title>
        <authorList>
            <person name="Hashimoto T."/>
            <person name="Horikawa D.D."/>
            <person name="Saito Y."/>
            <person name="Kuwahara H."/>
            <person name="Kozuka-Hata H."/>
            <person name="Shin-I T."/>
            <person name="Minakuchi Y."/>
            <person name="Ohishi K."/>
            <person name="Motoyama A."/>
            <person name="Aizu T."/>
            <person name="Enomoto A."/>
            <person name="Kondo K."/>
            <person name="Tanaka S."/>
            <person name="Hara Y."/>
            <person name="Koshikawa S."/>
            <person name="Sagara H."/>
            <person name="Miura T."/>
            <person name="Yokobori S."/>
            <person name="Miyagawa K."/>
            <person name="Suzuki Y."/>
            <person name="Kubo T."/>
            <person name="Oyama M."/>
            <person name="Kohara Y."/>
            <person name="Fujiyama A."/>
            <person name="Arakawa K."/>
            <person name="Katayama T."/>
            <person name="Toyoda A."/>
            <person name="Kunieda T."/>
        </authorList>
    </citation>
    <scope>NUCLEOTIDE SEQUENCE [LARGE SCALE GENOMIC DNA]</scope>
    <source>
        <strain evidence="1 2">YOKOZUNA-1</strain>
    </source>
</reference>
<protein>
    <submittedName>
        <fullName evidence="1">Uncharacterized protein</fullName>
    </submittedName>
</protein>
<proteinExistence type="predicted"/>
<dbReference type="AlphaFoldDB" id="A0A1D1UDC5"/>
<name>A0A1D1UDC5_RAMVA</name>
<keyword evidence="2" id="KW-1185">Reference proteome</keyword>
<sequence length="79" mass="8760">MDYDDLLVYETSDVNNAKFSFVVSQPQPLLTMETTRGITLVVSLGALRKPADRSLATSMRTDRVVAYISMPHLVVLDEG</sequence>
<dbReference type="Proteomes" id="UP000186922">
    <property type="component" value="Unassembled WGS sequence"/>
</dbReference>